<protein>
    <submittedName>
        <fullName evidence="3">Tripartite tricarboxylate transporter TctB family protein</fullName>
    </submittedName>
</protein>
<evidence type="ECO:0000259" key="2">
    <source>
        <dbReference type="Pfam" id="PF07331"/>
    </source>
</evidence>
<dbReference type="Proteomes" id="UP001139179">
    <property type="component" value="Unassembled WGS sequence"/>
</dbReference>
<organism evidence="3 4">
    <name type="scientific">Halalkalibacter oceani</name>
    <dbReference type="NCBI Taxonomy" id="1653776"/>
    <lineage>
        <taxon>Bacteria</taxon>
        <taxon>Bacillati</taxon>
        <taxon>Bacillota</taxon>
        <taxon>Bacilli</taxon>
        <taxon>Bacillales</taxon>
        <taxon>Bacillaceae</taxon>
        <taxon>Halalkalibacter</taxon>
    </lineage>
</organism>
<sequence>MGNLVLSIATIIFSVFFFIYTLQIPASSSTSIGPEFWPRIVLIALAIMGIVLLIKSLRQMKRPSVVAAESISEAEKVEEEFEVEEVHKSRYLIIIVALFLYILSLSFIGFVPTTPFMLIGIALIIGMRKWYSMALTGVLGTACFIYLFANTLNIPLPRGVGIFRELSYFLY</sequence>
<reference evidence="3" key="1">
    <citation type="submission" date="2022-05" db="EMBL/GenBank/DDBJ databases">
        <title>Comparative Genomics of Spacecraft Associated Microbes.</title>
        <authorList>
            <person name="Tran M.T."/>
            <person name="Wright A."/>
            <person name="Seuylemezian A."/>
            <person name="Eisen J."/>
            <person name="Coil D."/>
        </authorList>
    </citation>
    <scope>NUCLEOTIDE SEQUENCE</scope>
    <source>
        <strain evidence="3">214.1.1</strain>
    </source>
</reference>
<evidence type="ECO:0000313" key="3">
    <source>
        <dbReference type="EMBL" id="MCM3714162.1"/>
    </source>
</evidence>
<feature type="transmembrane region" description="Helical" evidence="1">
    <location>
        <begin position="5"/>
        <end position="24"/>
    </location>
</feature>
<feature type="transmembrane region" description="Helical" evidence="1">
    <location>
        <begin position="130"/>
        <end position="149"/>
    </location>
</feature>
<keyword evidence="1" id="KW-0472">Membrane</keyword>
<keyword evidence="4" id="KW-1185">Reference proteome</keyword>
<dbReference type="InterPro" id="IPR009936">
    <property type="entry name" value="DUF1468"/>
</dbReference>
<dbReference type="Pfam" id="PF07331">
    <property type="entry name" value="TctB"/>
    <property type="match status" value="1"/>
</dbReference>
<evidence type="ECO:0000256" key="1">
    <source>
        <dbReference type="SAM" id="Phobius"/>
    </source>
</evidence>
<dbReference type="AlphaFoldDB" id="A0A9X2DRL9"/>
<feature type="transmembrane region" description="Helical" evidence="1">
    <location>
        <begin position="36"/>
        <end position="54"/>
    </location>
</feature>
<name>A0A9X2DRL9_9BACI</name>
<keyword evidence="1" id="KW-0812">Transmembrane</keyword>
<proteinExistence type="predicted"/>
<accession>A0A9X2DRL9</accession>
<dbReference type="RefSeq" id="WP_251222946.1">
    <property type="nucleotide sequence ID" value="NZ_JAMBOL010000005.1"/>
</dbReference>
<comment type="caution">
    <text evidence="3">The sequence shown here is derived from an EMBL/GenBank/DDBJ whole genome shotgun (WGS) entry which is preliminary data.</text>
</comment>
<feature type="transmembrane region" description="Helical" evidence="1">
    <location>
        <begin position="91"/>
        <end position="124"/>
    </location>
</feature>
<keyword evidence="1" id="KW-1133">Transmembrane helix</keyword>
<dbReference type="EMBL" id="JAMBOL010000005">
    <property type="protein sequence ID" value="MCM3714162.1"/>
    <property type="molecule type" value="Genomic_DNA"/>
</dbReference>
<gene>
    <name evidence="3" type="ORF">M3202_08695</name>
</gene>
<evidence type="ECO:0000313" key="4">
    <source>
        <dbReference type="Proteomes" id="UP001139179"/>
    </source>
</evidence>
<feature type="domain" description="DUF1468" evidence="2">
    <location>
        <begin position="5"/>
        <end position="157"/>
    </location>
</feature>